<dbReference type="InterPro" id="IPR008974">
    <property type="entry name" value="TRAF-like"/>
</dbReference>
<reference evidence="1 2" key="1">
    <citation type="journal article" date="2019" name="Environ. Microbiol.">
        <title>At the nexus of three kingdoms: the genome of the mycorrhizal fungus Gigaspora margarita provides insights into plant, endobacterial and fungal interactions.</title>
        <authorList>
            <person name="Venice F."/>
            <person name="Ghignone S."/>
            <person name="Salvioli di Fossalunga A."/>
            <person name="Amselem J."/>
            <person name="Novero M."/>
            <person name="Xianan X."/>
            <person name="Sedzielewska Toro K."/>
            <person name="Morin E."/>
            <person name="Lipzen A."/>
            <person name="Grigoriev I.V."/>
            <person name="Henrissat B."/>
            <person name="Martin F.M."/>
            <person name="Bonfante P."/>
        </authorList>
    </citation>
    <scope>NUCLEOTIDE SEQUENCE [LARGE SCALE GENOMIC DNA]</scope>
    <source>
        <strain evidence="1 2">BEG34</strain>
    </source>
</reference>
<dbReference type="Proteomes" id="UP000439903">
    <property type="component" value="Unassembled WGS sequence"/>
</dbReference>
<protein>
    <submittedName>
        <fullName evidence="1">Putative ubiquitin-specific processing protease 21</fullName>
    </submittedName>
</protein>
<keyword evidence="1" id="KW-0645">Protease</keyword>
<keyword evidence="2" id="KW-1185">Reference proteome</keyword>
<dbReference type="Gene3D" id="2.60.210.10">
    <property type="entry name" value="Apoptosis, Tumor Necrosis Factor Receptor Associated Protein 2, Chain A"/>
    <property type="match status" value="1"/>
</dbReference>
<evidence type="ECO:0000313" key="2">
    <source>
        <dbReference type="Proteomes" id="UP000439903"/>
    </source>
</evidence>
<comment type="caution">
    <text evidence="1">The sequence shown here is derived from an EMBL/GenBank/DDBJ whole genome shotgun (WGS) entry which is preliminary data.</text>
</comment>
<dbReference type="GO" id="GO:0008233">
    <property type="term" value="F:peptidase activity"/>
    <property type="evidence" value="ECO:0007669"/>
    <property type="project" value="UniProtKB-KW"/>
</dbReference>
<dbReference type="AlphaFoldDB" id="A0A8H4ALQ3"/>
<dbReference type="GO" id="GO:0006508">
    <property type="term" value="P:proteolysis"/>
    <property type="evidence" value="ECO:0007669"/>
    <property type="project" value="UniProtKB-KW"/>
</dbReference>
<organism evidence="1 2">
    <name type="scientific">Gigaspora margarita</name>
    <dbReference type="NCBI Taxonomy" id="4874"/>
    <lineage>
        <taxon>Eukaryota</taxon>
        <taxon>Fungi</taxon>
        <taxon>Fungi incertae sedis</taxon>
        <taxon>Mucoromycota</taxon>
        <taxon>Glomeromycotina</taxon>
        <taxon>Glomeromycetes</taxon>
        <taxon>Diversisporales</taxon>
        <taxon>Gigasporaceae</taxon>
        <taxon>Gigaspora</taxon>
    </lineage>
</organism>
<proteinExistence type="predicted"/>
<name>A0A8H4ALQ3_GIGMA</name>
<sequence>MTNLIVDYQTIANNIMPNPSFEIKDFQYYTWRITAWSALKKRITSCEFEAGGWKCITPDSVSIYLDFADPKEAPAGWSSYVQFAFLLWNPENPISSFSHRMHVRYI</sequence>
<dbReference type="EMBL" id="WTPW01000439">
    <property type="protein sequence ID" value="KAF0511324.1"/>
    <property type="molecule type" value="Genomic_DNA"/>
</dbReference>
<dbReference type="OrthoDB" id="289038at2759"/>
<evidence type="ECO:0000313" key="1">
    <source>
        <dbReference type="EMBL" id="KAF0511324.1"/>
    </source>
</evidence>
<accession>A0A8H4ALQ3</accession>
<dbReference type="SUPFAM" id="SSF49599">
    <property type="entry name" value="TRAF domain-like"/>
    <property type="match status" value="1"/>
</dbReference>
<keyword evidence="1" id="KW-0378">Hydrolase</keyword>
<gene>
    <name evidence="1" type="ORF">F8M41_018274</name>
</gene>